<dbReference type="Proteomes" id="UP000297295">
    <property type="component" value="Unassembled WGS sequence"/>
</dbReference>
<dbReference type="PANTHER" id="PTHR38659">
    <property type="entry name" value="METAL-DEPENDENT PHOSPHOHYDROLASE"/>
    <property type="match status" value="1"/>
</dbReference>
<accession>A0A4E0PVD4</accession>
<protein>
    <submittedName>
        <fullName evidence="2">HD domain-containing protein</fullName>
    </submittedName>
</protein>
<organism evidence="2 3">
    <name type="scientific">Methanolobus halotolerans</name>
    <dbReference type="NCBI Taxonomy" id="2052935"/>
    <lineage>
        <taxon>Archaea</taxon>
        <taxon>Methanobacteriati</taxon>
        <taxon>Methanobacteriota</taxon>
        <taxon>Stenosarchaea group</taxon>
        <taxon>Methanomicrobia</taxon>
        <taxon>Methanosarcinales</taxon>
        <taxon>Methanosarcinaceae</taxon>
        <taxon>Methanolobus</taxon>
    </lineage>
</organism>
<feature type="domain" description="HD" evidence="1">
    <location>
        <begin position="20"/>
        <end position="132"/>
    </location>
</feature>
<dbReference type="InterPro" id="IPR006674">
    <property type="entry name" value="HD_domain"/>
</dbReference>
<dbReference type="Pfam" id="PF01966">
    <property type="entry name" value="HD"/>
    <property type="match status" value="1"/>
</dbReference>
<evidence type="ECO:0000259" key="1">
    <source>
        <dbReference type="PROSITE" id="PS51831"/>
    </source>
</evidence>
<reference evidence="2 3" key="1">
    <citation type="submission" date="2017-11" db="EMBL/GenBank/DDBJ databases">
        <title>Isolation and Characterization of Methanogenic Archaea from Saline Meromictic Lake at Siberia.</title>
        <authorList>
            <person name="Shen Y."/>
            <person name="Huang H.-H."/>
            <person name="Lai M.-C."/>
            <person name="Chen S.-C."/>
        </authorList>
    </citation>
    <scope>NUCLEOTIDE SEQUENCE [LARGE SCALE GENOMIC DNA]</scope>
    <source>
        <strain evidence="2 3">SY-01</strain>
    </source>
</reference>
<sequence>MISHSQALTILGDSGCSKKVIAHCIAVSSLATRIGKELLSRGEKPDLELIGIGGLLHDLGRAKTHGMMHAVEGARMAEEMNLDPQLVQIIKKHIGAGITPDEAMELGLPEDDYMPDTLEEKIVAHADNLTKGTRKITIEERLSMMGEKNINSNSIVRVRRLAAEIGIV</sequence>
<dbReference type="RefSeq" id="WP_135390312.1">
    <property type="nucleotide sequence ID" value="NZ_PGGK01000013.1"/>
</dbReference>
<comment type="caution">
    <text evidence="2">The sequence shown here is derived from an EMBL/GenBank/DDBJ whole genome shotgun (WGS) entry which is preliminary data.</text>
</comment>
<dbReference type="NCBIfam" id="TIGR00277">
    <property type="entry name" value="HDIG"/>
    <property type="match status" value="1"/>
</dbReference>
<name>A0A4E0PVD4_9EURY</name>
<evidence type="ECO:0000313" key="2">
    <source>
        <dbReference type="EMBL" id="TGC07916.1"/>
    </source>
</evidence>
<dbReference type="PANTHER" id="PTHR38659:SF2">
    <property type="entry name" value="HDIG DOMAIN PROTEIN"/>
    <property type="match status" value="1"/>
</dbReference>
<dbReference type="InterPro" id="IPR006675">
    <property type="entry name" value="HDIG_dom"/>
</dbReference>
<proteinExistence type="predicted"/>
<dbReference type="EMBL" id="PGGK01000013">
    <property type="protein sequence ID" value="TGC07916.1"/>
    <property type="molecule type" value="Genomic_DNA"/>
</dbReference>
<dbReference type="InterPro" id="IPR003607">
    <property type="entry name" value="HD/PDEase_dom"/>
</dbReference>
<dbReference type="SUPFAM" id="SSF109604">
    <property type="entry name" value="HD-domain/PDEase-like"/>
    <property type="match status" value="1"/>
</dbReference>
<keyword evidence="3" id="KW-1185">Reference proteome</keyword>
<dbReference type="OrthoDB" id="52832at2157"/>
<evidence type="ECO:0000313" key="3">
    <source>
        <dbReference type="Proteomes" id="UP000297295"/>
    </source>
</evidence>
<dbReference type="Gene3D" id="1.10.3210.10">
    <property type="entry name" value="Hypothetical protein af1432"/>
    <property type="match status" value="1"/>
</dbReference>
<gene>
    <name evidence="2" type="ORF">CUN85_10775</name>
</gene>
<dbReference type="SMART" id="SM00471">
    <property type="entry name" value="HDc"/>
    <property type="match status" value="1"/>
</dbReference>
<dbReference type="PROSITE" id="PS51831">
    <property type="entry name" value="HD"/>
    <property type="match status" value="1"/>
</dbReference>
<dbReference type="AlphaFoldDB" id="A0A4E0PVD4"/>
<dbReference type="CDD" id="cd00077">
    <property type="entry name" value="HDc"/>
    <property type="match status" value="1"/>
</dbReference>